<feature type="transmembrane region" description="Helical" evidence="1">
    <location>
        <begin position="144"/>
        <end position="169"/>
    </location>
</feature>
<feature type="domain" description="Polymerase nucleotidyl transferase" evidence="2">
    <location>
        <begin position="11"/>
        <end position="55"/>
    </location>
</feature>
<protein>
    <recommendedName>
        <fullName evidence="2">Polymerase nucleotidyl transferase domain-containing protein</fullName>
    </recommendedName>
</protein>
<dbReference type="Proteomes" id="UP000828390">
    <property type="component" value="Unassembled WGS sequence"/>
</dbReference>
<keyword evidence="4" id="KW-1185">Reference proteome</keyword>
<accession>A0A9D4D842</accession>
<dbReference type="SUPFAM" id="SSF81301">
    <property type="entry name" value="Nucleotidyltransferase"/>
    <property type="match status" value="1"/>
</dbReference>
<evidence type="ECO:0000313" key="4">
    <source>
        <dbReference type="Proteomes" id="UP000828390"/>
    </source>
</evidence>
<keyword evidence="1" id="KW-1133">Transmembrane helix</keyword>
<dbReference type="GO" id="GO:0016779">
    <property type="term" value="F:nucleotidyltransferase activity"/>
    <property type="evidence" value="ECO:0007669"/>
    <property type="project" value="InterPro"/>
</dbReference>
<dbReference type="InterPro" id="IPR002934">
    <property type="entry name" value="Polymerase_NTP_transf_dom"/>
</dbReference>
<comment type="caution">
    <text evidence="3">The sequence shown here is derived from an EMBL/GenBank/DDBJ whole genome shotgun (WGS) entry which is preliminary data.</text>
</comment>
<dbReference type="EMBL" id="JAIWYP010000011">
    <property type="protein sequence ID" value="KAH3740402.1"/>
    <property type="molecule type" value="Genomic_DNA"/>
</dbReference>
<gene>
    <name evidence="3" type="ORF">DPMN_047108</name>
</gene>
<evidence type="ECO:0000256" key="1">
    <source>
        <dbReference type="SAM" id="Phobius"/>
    </source>
</evidence>
<organism evidence="3 4">
    <name type="scientific">Dreissena polymorpha</name>
    <name type="common">Zebra mussel</name>
    <name type="synonym">Mytilus polymorpha</name>
    <dbReference type="NCBI Taxonomy" id="45954"/>
    <lineage>
        <taxon>Eukaryota</taxon>
        <taxon>Metazoa</taxon>
        <taxon>Spiralia</taxon>
        <taxon>Lophotrochozoa</taxon>
        <taxon>Mollusca</taxon>
        <taxon>Bivalvia</taxon>
        <taxon>Autobranchia</taxon>
        <taxon>Heteroconchia</taxon>
        <taxon>Euheterodonta</taxon>
        <taxon>Imparidentia</taxon>
        <taxon>Neoheterodontei</taxon>
        <taxon>Myida</taxon>
        <taxon>Dreissenoidea</taxon>
        <taxon>Dreissenidae</taxon>
        <taxon>Dreissena</taxon>
    </lineage>
</organism>
<keyword evidence="1" id="KW-0472">Membrane</keyword>
<sequence>MERRKTYLLRERMLTICSQLVGSQEEYFHFGSQSEGSTTPDLNSDIDLLIIDKRVNTMTDWRDWEAGMENFLMLHDAINPPQQYLLQVIHKHTPKPVTSIDDDRCVRKDSGQLLFSSERWKQDTEHLATIIAEVFNRYYFTTDYILFLTWDLFDILGYLEVYCVCFMLFMKWSFHFRV</sequence>
<dbReference type="Pfam" id="PF01909">
    <property type="entry name" value="NTP_transf_2"/>
    <property type="match status" value="1"/>
</dbReference>
<name>A0A9D4D842_DREPO</name>
<dbReference type="AlphaFoldDB" id="A0A9D4D842"/>
<reference evidence="3" key="1">
    <citation type="journal article" date="2019" name="bioRxiv">
        <title>The Genome of the Zebra Mussel, Dreissena polymorpha: A Resource for Invasive Species Research.</title>
        <authorList>
            <person name="McCartney M.A."/>
            <person name="Auch B."/>
            <person name="Kono T."/>
            <person name="Mallez S."/>
            <person name="Zhang Y."/>
            <person name="Obille A."/>
            <person name="Becker A."/>
            <person name="Abrahante J.E."/>
            <person name="Garbe J."/>
            <person name="Badalamenti J.P."/>
            <person name="Herman A."/>
            <person name="Mangelson H."/>
            <person name="Liachko I."/>
            <person name="Sullivan S."/>
            <person name="Sone E.D."/>
            <person name="Koren S."/>
            <person name="Silverstein K.A.T."/>
            <person name="Beckman K.B."/>
            <person name="Gohl D.M."/>
        </authorList>
    </citation>
    <scope>NUCLEOTIDE SEQUENCE</scope>
    <source>
        <strain evidence="3">Duluth1</strain>
        <tissue evidence="3">Whole animal</tissue>
    </source>
</reference>
<evidence type="ECO:0000313" key="3">
    <source>
        <dbReference type="EMBL" id="KAH3740402.1"/>
    </source>
</evidence>
<reference evidence="3" key="2">
    <citation type="submission" date="2020-11" db="EMBL/GenBank/DDBJ databases">
        <authorList>
            <person name="McCartney M.A."/>
            <person name="Auch B."/>
            <person name="Kono T."/>
            <person name="Mallez S."/>
            <person name="Becker A."/>
            <person name="Gohl D.M."/>
            <person name="Silverstein K.A.T."/>
            <person name="Koren S."/>
            <person name="Bechman K.B."/>
            <person name="Herman A."/>
            <person name="Abrahante J.E."/>
            <person name="Garbe J."/>
        </authorList>
    </citation>
    <scope>NUCLEOTIDE SEQUENCE</scope>
    <source>
        <strain evidence="3">Duluth1</strain>
        <tissue evidence="3">Whole animal</tissue>
    </source>
</reference>
<keyword evidence="1" id="KW-0812">Transmembrane</keyword>
<proteinExistence type="predicted"/>
<dbReference type="InterPro" id="IPR043519">
    <property type="entry name" value="NT_sf"/>
</dbReference>
<evidence type="ECO:0000259" key="2">
    <source>
        <dbReference type="Pfam" id="PF01909"/>
    </source>
</evidence>